<dbReference type="Proteomes" id="UP000641646">
    <property type="component" value="Unassembled WGS sequence"/>
</dbReference>
<protein>
    <submittedName>
        <fullName evidence="2">EAL domain-containing protein</fullName>
    </submittedName>
</protein>
<dbReference type="CDD" id="cd01948">
    <property type="entry name" value="EAL"/>
    <property type="match status" value="1"/>
</dbReference>
<dbReference type="InterPro" id="IPR001633">
    <property type="entry name" value="EAL_dom"/>
</dbReference>
<proteinExistence type="predicted"/>
<dbReference type="InterPro" id="IPR050706">
    <property type="entry name" value="Cyclic-di-GMP_PDE-like"/>
</dbReference>
<evidence type="ECO:0000313" key="2">
    <source>
        <dbReference type="EMBL" id="MBD2182803.1"/>
    </source>
</evidence>
<dbReference type="InterPro" id="IPR035919">
    <property type="entry name" value="EAL_sf"/>
</dbReference>
<organism evidence="2 3">
    <name type="scientific">Aerosakkonema funiforme FACHB-1375</name>
    <dbReference type="NCBI Taxonomy" id="2949571"/>
    <lineage>
        <taxon>Bacteria</taxon>
        <taxon>Bacillati</taxon>
        <taxon>Cyanobacteriota</taxon>
        <taxon>Cyanophyceae</taxon>
        <taxon>Oscillatoriophycideae</taxon>
        <taxon>Aerosakkonematales</taxon>
        <taxon>Aerosakkonemataceae</taxon>
        <taxon>Aerosakkonema</taxon>
    </lineage>
</organism>
<evidence type="ECO:0000259" key="1">
    <source>
        <dbReference type="PROSITE" id="PS50883"/>
    </source>
</evidence>
<sequence length="371" mass="41316">MKPTQPHSVCARCETLPTKIEGTGRLYLWFPSGHSMTKVLYYLRKAELDYELKEDGQCLAIELEEIQTETCVNTLAGILTQNELKNTRALFMADTKAPELRDCARTTSLARLTRLNQSGWLLDLLAADRVTCQFQPIVSAQDTSDIFGHEALLRGIAPNGSFIPPGPMFSSATEAGILVQLDLIARRTAIRETKRHQIKEHIFINFSPTSIYDPTSCLRSTMQAIDEAGISHEQIVFEVVESHQPQDTEHLKGILNIYREAGFCMALDDFGAGGSNLNLLHQLRPDFIKLDMSLIRNVQADSYKAFVTEKILELASHLNIQTIAEGIESPEELDWVRQRGATFVQGYLISQPTTFPLIAPPQITTSSPAVG</sequence>
<feature type="domain" description="EAL" evidence="1">
    <location>
        <begin position="114"/>
        <end position="366"/>
    </location>
</feature>
<keyword evidence="3" id="KW-1185">Reference proteome</keyword>
<reference evidence="2" key="1">
    <citation type="journal article" date="2015" name="ISME J.">
        <title>Draft Genome Sequence of Streptomyces incarnatus NRRL8089, which Produces the Nucleoside Antibiotic Sinefungin.</title>
        <authorList>
            <person name="Oshima K."/>
            <person name="Hattori M."/>
            <person name="Shimizu H."/>
            <person name="Fukuda K."/>
            <person name="Nemoto M."/>
            <person name="Inagaki K."/>
            <person name="Tamura T."/>
        </authorList>
    </citation>
    <scope>NUCLEOTIDE SEQUENCE</scope>
    <source>
        <strain evidence="2">FACHB-1375</strain>
    </source>
</reference>
<dbReference type="EMBL" id="JACJPW010000042">
    <property type="protein sequence ID" value="MBD2182803.1"/>
    <property type="molecule type" value="Genomic_DNA"/>
</dbReference>
<dbReference type="PANTHER" id="PTHR33121:SF15">
    <property type="entry name" value="BLUE LIGHT- AND TEMPERATURE-REGULATED ANTIREPRESSOR BLUF"/>
    <property type="match status" value="1"/>
</dbReference>
<gene>
    <name evidence="2" type="ORF">H6G03_17325</name>
</gene>
<dbReference type="AlphaFoldDB" id="A0A926VFJ9"/>
<reference evidence="2" key="2">
    <citation type="submission" date="2020-08" db="EMBL/GenBank/DDBJ databases">
        <authorList>
            <person name="Chen M."/>
            <person name="Teng W."/>
            <person name="Zhao L."/>
            <person name="Hu C."/>
            <person name="Zhou Y."/>
            <person name="Han B."/>
            <person name="Song L."/>
            <person name="Shu W."/>
        </authorList>
    </citation>
    <scope>NUCLEOTIDE SEQUENCE</scope>
    <source>
        <strain evidence="2">FACHB-1375</strain>
    </source>
</reference>
<evidence type="ECO:0000313" key="3">
    <source>
        <dbReference type="Proteomes" id="UP000641646"/>
    </source>
</evidence>
<dbReference type="PANTHER" id="PTHR33121">
    <property type="entry name" value="CYCLIC DI-GMP PHOSPHODIESTERASE PDEF"/>
    <property type="match status" value="1"/>
</dbReference>
<dbReference type="PROSITE" id="PS50883">
    <property type="entry name" value="EAL"/>
    <property type="match status" value="1"/>
</dbReference>
<comment type="caution">
    <text evidence="2">The sequence shown here is derived from an EMBL/GenBank/DDBJ whole genome shotgun (WGS) entry which is preliminary data.</text>
</comment>
<dbReference type="Pfam" id="PF00563">
    <property type="entry name" value="EAL"/>
    <property type="match status" value="1"/>
</dbReference>
<name>A0A926VFJ9_9CYAN</name>
<dbReference type="SMART" id="SM00052">
    <property type="entry name" value="EAL"/>
    <property type="match status" value="1"/>
</dbReference>
<dbReference type="Gene3D" id="3.20.20.450">
    <property type="entry name" value="EAL domain"/>
    <property type="match status" value="1"/>
</dbReference>
<dbReference type="GO" id="GO:0071111">
    <property type="term" value="F:cyclic-guanylate-specific phosphodiesterase activity"/>
    <property type="evidence" value="ECO:0007669"/>
    <property type="project" value="InterPro"/>
</dbReference>
<dbReference type="SUPFAM" id="SSF141868">
    <property type="entry name" value="EAL domain-like"/>
    <property type="match status" value="1"/>
</dbReference>
<accession>A0A926VFJ9</accession>